<comment type="caution">
    <text evidence="2">The sequence shown here is derived from an EMBL/GenBank/DDBJ whole genome shotgun (WGS) entry which is preliminary data.</text>
</comment>
<name>A0A9Q3CX98_9BASI</name>
<sequence>MDQQSTSNLPPLPPEDIGENQYSEERYPSEPTLTRHVRPEESPSSPTTGPRDPSTPATEPRPQNHQRRAFLTTPTNPSPLQHQVLRQERPVVLIKAKDYNLNFKGEEVERFFRKLERIAQIEGAREEDLAMRMAFWTTDSKLSDAIEAMPGYEERNWNQLKKYLITK</sequence>
<organism evidence="2 3">
    <name type="scientific">Austropuccinia psidii MF-1</name>
    <dbReference type="NCBI Taxonomy" id="1389203"/>
    <lineage>
        <taxon>Eukaryota</taxon>
        <taxon>Fungi</taxon>
        <taxon>Dikarya</taxon>
        <taxon>Basidiomycota</taxon>
        <taxon>Pucciniomycotina</taxon>
        <taxon>Pucciniomycetes</taxon>
        <taxon>Pucciniales</taxon>
        <taxon>Sphaerophragmiaceae</taxon>
        <taxon>Austropuccinia</taxon>
    </lineage>
</organism>
<evidence type="ECO:0000313" key="3">
    <source>
        <dbReference type="Proteomes" id="UP000765509"/>
    </source>
</evidence>
<dbReference type="Proteomes" id="UP000765509">
    <property type="component" value="Unassembled WGS sequence"/>
</dbReference>
<proteinExistence type="predicted"/>
<evidence type="ECO:0000256" key="1">
    <source>
        <dbReference type="SAM" id="MobiDB-lite"/>
    </source>
</evidence>
<keyword evidence="3" id="KW-1185">Reference proteome</keyword>
<evidence type="ECO:0000313" key="2">
    <source>
        <dbReference type="EMBL" id="MBW0490745.1"/>
    </source>
</evidence>
<dbReference type="AlphaFoldDB" id="A0A9Q3CX98"/>
<protein>
    <submittedName>
        <fullName evidence="2">Uncharacterized protein</fullName>
    </submittedName>
</protein>
<dbReference type="EMBL" id="AVOT02010742">
    <property type="protein sequence ID" value="MBW0490745.1"/>
    <property type="molecule type" value="Genomic_DNA"/>
</dbReference>
<reference evidence="2" key="1">
    <citation type="submission" date="2021-03" db="EMBL/GenBank/DDBJ databases">
        <title>Draft genome sequence of rust myrtle Austropuccinia psidii MF-1, a brazilian biotype.</title>
        <authorList>
            <person name="Quecine M.C."/>
            <person name="Pachon D.M.R."/>
            <person name="Bonatelli M.L."/>
            <person name="Correr F.H."/>
            <person name="Franceschini L.M."/>
            <person name="Leite T.F."/>
            <person name="Margarido G.R.A."/>
            <person name="Almeida C.A."/>
            <person name="Ferrarezi J.A."/>
            <person name="Labate C.A."/>
        </authorList>
    </citation>
    <scope>NUCLEOTIDE SEQUENCE</scope>
    <source>
        <strain evidence="2">MF-1</strain>
    </source>
</reference>
<accession>A0A9Q3CX98</accession>
<gene>
    <name evidence="2" type="ORF">O181_030460</name>
</gene>
<feature type="region of interest" description="Disordered" evidence="1">
    <location>
        <begin position="1"/>
        <end position="84"/>
    </location>
</feature>
<feature type="compositionally biased region" description="Polar residues" evidence="1">
    <location>
        <begin position="72"/>
        <end position="81"/>
    </location>
</feature>